<dbReference type="InterPro" id="IPR001173">
    <property type="entry name" value="Glyco_trans_2-like"/>
</dbReference>
<organism evidence="2 3">
    <name type="scientific">Idiomarina xiamenensis 10-D-4</name>
    <dbReference type="NCBI Taxonomy" id="740709"/>
    <lineage>
        <taxon>Bacteria</taxon>
        <taxon>Pseudomonadati</taxon>
        <taxon>Pseudomonadota</taxon>
        <taxon>Gammaproteobacteria</taxon>
        <taxon>Alteromonadales</taxon>
        <taxon>Idiomarinaceae</taxon>
        <taxon>Idiomarina</taxon>
    </lineage>
</organism>
<dbReference type="GO" id="GO:0006487">
    <property type="term" value="P:protein N-linked glycosylation"/>
    <property type="evidence" value="ECO:0007669"/>
    <property type="project" value="TreeGrafter"/>
</dbReference>
<dbReference type="EMBL" id="AMRG01000009">
    <property type="protein sequence ID" value="EKE83417.1"/>
    <property type="molecule type" value="Genomic_DNA"/>
</dbReference>
<sequence>MSDWRACIIIPIYNHDLTIAAVVDALRQYQLPIIIVDDGSDQATKAALAALAPTASEALEVLLHEHNQGKGGAVMTGLQRAEARGFTHALQVDADGQHCLSDIPAFIERSQQQPQALVSGWPQYDESLPKSRRIGRNITHFWVAVETWSTQVKDTMCGFRVYPLARTNRLLKQQRLGKRMDFDIEVMIKLYWQGTPMQFIPTAVTYPADGRSHFHVVRDNIKITWMHTGLVVGMLLRSPYWLLRLLLRKRVPA</sequence>
<reference evidence="2 3" key="1">
    <citation type="journal article" date="2012" name="J. Bacteriol.">
        <title>Genome Sequence of Idiomarina xiamenensis Type Strain 10-D-4.</title>
        <authorList>
            <person name="Lai Q."/>
            <person name="Wang L."/>
            <person name="Wang W."/>
            <person name="Shao Z."/>
        </authorList>
    </citation>
    <scope>NUCLEOTIDE SEQUENCE [LARGE SCALE GENOMIC DNA]</scope>
    <source>
        <strain evidence="2 3">10-D-4</strain>
    </source>
</reference>
<comment type="caution">
    <text evidence="2">The sequence shown here is derived from an EMBL/GenBank/DDBJ whole genome shotgun (WGS) entry which is preliminary data.</text>
</comment>
<dbReference type="AlphaFoldDB" id="K2KA50"/>
<feature type="domain" description="Glycosyltransferase 2-like" evidence="1">
    <location>
        <begin position="7"/>
        <end position="136"/>
    </location>
</feature>
<dbReference type="eggNOG" id="COG1216">
    <property type="taxonomic scope" value="Bacteria"/>
</dbReference>
<dbReference type="STRING" id="740709.A10D4_08347"/>
<dbReference type="Gene3D" id="3.90.550.10">
    <property type="entry name" value="Spore Coat Polysaccharide Biosynthesis Protein SpsA, Chain A"/>
    <property type="match status" value="1"/>
</dbReference>
<dbReference type="PANTHER" id="PTHR10859:SF91">
    <property type="entry name" value="DOLICHYL-PHOSPHATE BETA-GLUCOSYLTRANSFERASE"/>
    <property type="match status" value="1"/>
</dbReference>
<accession>K2KA50</accession>
<protein>
    <submittedName>
        <fullName evidence="2">Glycosyltransferase</fullName>
    </submittedName>
</protein>
<dbReference type="Proteomes" id="UP000014115">
    <property type="component" value="Unassembled WGS sequence"/>
</dbReference>
<keyword evidence="3" id="KW-1185">Reference proteome</keyword>
<evidence type="ECO:0000259" key="1">
    <source>
        <dbReference type="Pfam" id="PF00535"/>
    </source>
</evidence>
<dbReference type="OrthoDB" id="9808633at2"/>
<dbReference type="SUPFAM" id="SSF53448">
    <property type="entry name" value="Nucleotide-diphospho-sugar transferases"/>
    <property type="match status" value="1"/>
</dbReference>
<keyword evidence="2" id="KW-0808">Transferase</keyword>
<proteinExistence type="predicted"/>
<evidence type="ECO:0000313" key="3">
    <source>
        <dbReference type="Proteomes" id="UP000014115"/>
    </source>
</evidence>
<gene>
    <name evidence="2" type="ORF">A10D4_08347</name>
</gene>
<dbReference type="Pfam" id="PF00535">
    <property type="entry name" value="Glycos_transf_2"/>
    <property type="match status" value="1"/>
</dbReference>
<evidence type="ECO:0000313" key="2">
    <source>
        <dbReference type="EMBL" id="EKE83417.1"/>
    </source>
</evidence>
<dbReference type="PATRIC" id="fig|740709.3.peg.1690"/>
<dbReference type="GO" id="GO:0016740">
    <property type="term" value="F:transferase activity"/>
    <property type="evidence" value="ECO:0007669"/>
    <property type="project" value="UniProtKB-KW"/>
</dbReference>
<name>K2KA50_9GAMM</name>
<dbReference type="CDD" id="cd04179">
    <property type="entry name" value="DPM_DPG-synthase_like"/>
    <property type="match status" value="1"/>
</dbReference>
<dbReference type="InterPro" id="IPR029044">
    <property type="entry name" value="Nucleotide-diphossugar_trans"/>
</dbReference>
<dbReference type="RefSeq" id="WP_008488909.1">
    <property type="nucleotide sequence ID" value="NZ_AMRG01000009.1"/>
</dbReference>
<dbReference type="PANTHER" id="PTHR10859">
    <property type="entry name" value="GLYCOSYL TRANSFERASE"/>
    <property type="match status" value="1"/>
</dbReference>